<feature type="compositionally biased region" description="Polar residues" evidence="1">
    <location>
        <begin position="431"/>
        <end position="444"/>
    </location>
</feature>
<dbReference type="NCBIfam" id="TIGR01451">
    <property type="entry name" value="B_ant_repeat"/>
    <property type="match status" value="4"/>
</dbReference>
<evidence type="ECO:0000259" key="3">
    <source>
        <dbReference type="Pfam" id="PF01345"/>
    </source>
</evidence>
<protein>
    <submittedName>
        <fullName evidence="4">DUF11 domain-containing protein</fullName>
    </submittedName>
</protein>
<name>A0A7W2TTI2_9GAMM</name>
<dbReference type="InterPro" id="IPR001434">
    <property type="entry name" value="OmcB-like_DUF11"/>
</dbReference>
<keyword evidence="5" id="KW-1185">Reference proteome</keyword>
<accession>A0A7W2TTI2</accession>
<organism evidence="4 5">
    <name type="scientific">Sediminihaliea albiluteola</name>
    <dbReference type="NCBI Taxonomy" id="2758564"/>
    <lineage>
        <taxon>Bacteria</taxon>
        <taxon>Pseudomonadati</taxon>
        <taxon>Pseudomonadota</taxon>
        <taxon>Gammaproteobacteria</taxon>
        <taxon>Cellvibrionales</taxon>
        <taxon>Halieaceae</taxon>
        <taxon>Sediminihaliea</taxon>
    </lineage>
</organism>
<sequence>MGMPLWSGRSLFVAALTLGGGVAGAFAAEIDLVVNHNAVPNEARGPAGGDFTYQPVVFINTESVTASGVTLTQVLPEGVVLNSITGATCAASGMPFTTDVSNKTIICDIADITQAGVASGVVVNFNVTIPTVNTNWLASASASLASGDTDPDAANNQNIGRNITTDAAADVMLEVTTDPADSATNKIISGMPYTQTIKVSNQGPSNIPSTGRVEVGFTVPSGASVTDYSGTGWSCVATPAVMPALEGADVLCTRNGALAVGNSVPSDLVIQGVPNIVDGSITTNYSVQAYSSSGDNKMLDGQPDNNTANGTIYTSTARGADLTLTKTRLGALTRPLGDQITYTLTPRFLGGNLATGDEIRVTDTVGAGLTFDSMTAVDPNWSCSGNACVYTVPNPAPANFTNLPALEVKATVTSASTVTNSAEVSAESGFTDPNASNNTSSANVRGSDLADLSLSKTASNYINGVNVAVPIGGTYQYTLRVRNNGSLAIPAAGGTNPAIEITETLPSGIQIIGINNTSSGWTCPSLPATGPASFTCTYSDGLGNGASRNLVLDAVRTSEGNATNSACTAFAAVTGTPTRKDNNPSNNCDGVEVGASDTTTPGDPNQADLQITKTASGAVYAGENLTYTFVIRNNGPKDSENVVLIDSLSSLIGSSYGDSLISITGLQGGQSCTPAAPSAGTSRNLNCQLGTLANGVEQTIEVTVRPNVVQVGEVRSNTASIYSNTTFDQDISNNDSSTSSEVTARVDLTASKVVATSEGGTAANNKSAAAGSLMKYTVTAKNDGPSSAENVWLRDTLPAEAILVGNPVVANGGSCQVVTTATAGGTGTPDMTVGTTHPVGTAGGVLECVWGSTAAPLFLSANGQREVNYDLRSVPAAAGASAAGRVLPNTVVVGTKTDEPNKTNNSAVAEVVLTREELDVLINMEHTADGFVLGGDTEYTITVTNNGPTYATNVILSDTFPGTLNIDGVDYPSTAVFSFSGITGLTRRVGSSPEDDLAAQITTLCSAPVAGTEAALPPASALQLGCVFPVMAPNETMTLKFRMQAESLPEGRNVGTIYHNASVQVDETEWLSNGSDVEANNTTEDRTSTRLTANTPDPEFADLALVKTDSTVPDDEPLEPGNTLIYTLNISNNGPDQSTNAVITDVLPVGLEFVSAPGCTFDGDTRTVSCAVGELDNGSSIDFILETTLADPYTGSVPLTNMACVKGEGDPNPDNDCDSVDTPVKPPLKPAAVPVNNPLVLLAMILGMGWIARRYSVFNRG</sequence>
<feature type="domain" description="DUF11" evidence="3">
    <location>
        <begin position="1102"/>
        <end position="1221"/>
    </location>
</feature>
<feature type="domain" description="DUF11" evidence="3">
    <location>
        <begin position="321"/>
        <end position="444"/>
    </location>
</feature>
<dbReference type="PANTHER" id="PTHR34819:SF3">
    <property type="entry name" value="CELL SURFACE PROTEIN"/>
    <property type="match status" value="1"/>
</dbReference>
<dbReference type="InterPro" id="IPR013783">
    <property type="entry name" value="Ig-like_fold"/>
</dbReference>
<comment type="caution">
    <text evidence="4">The sequence shown here is derived from an EMBL/GenBank/DDBJ whole genome shotgun (WGS) entry which is preliminary data.</text>
</comment>
<dbReference type="InterPro" id="IPR051172">
    <property type="entry name" value="Chlamydia_OmcB"/>
</dbReference>
<feature type="region of interest" description="Disordered" evidence="1">
    <location>
        <begin position="578"/>
        <end position="605"/>
    </location>
</feature>
<dbReference type="Pfam" id="PF01345">
    <property type="entry name" value="DUF11"/>
    <property type="match status" value="6"/>
</dbReference>
<evidence type="ECO:0000313" key="4">
    <source>
        <dbReference type="EMBL" id="MBA6411598.1"/>
    </source>
</evidence>
<feature type="domain" description="DUF11" evidence="3">
    <location>
        <begin position="763"/>
        <end position="823"/>
    </location>
</feature>
<evidence type="ECO:0000256" key="2">
    <source>
        <dbReference type="SAM" id="SignalP"/>
    </source>
</evidence>
<reference evidence="4 5" key="1">
    <citation type="submission" date="2020-07" db="EMBL/GenBank/DDBJ databases">
        <title>Halieaceae bacterium, F7430, whole genome shotgun sequencing project.</title>
        <authorList>
            <person name="Jiang S."/>
            <person name="Liu Z.W."/>
            <person name="Du Z.J."/>
        </authorList>
    </citation>
    <scope>NUCLEOTIDE SEQUENCE [LARGE SCALE GENOMIC DNA]</scope>
    <source>
        <strain evidence="4 5">F7430</strain>
    </source>
</reference>
<feature type="domain" description="DUF11" evidence="3">
    <location>
        <begin position="608"/>
        <end position="739"/>
    </location>
</feature>
<keyword evidence="2" id="KW-0732">Signal</keyword>
<gene>
    <name evidence="4" type="ORF">H2508_00500</name>
</gene>
<dbReference type="Gene3D" id="2.60.40.10">
    <property type="entry name" value="Immunoglobulins"/>
    <property type="match status" value="1"/>
</dbReference>
<proteinExistence type="predicted"/>
<dbReference type="AlphaFoldDB" id="A0A7W2TTI2"/>
<dbReference type="PANTHER" id="PTHR34819">
    <property type="entry name" value="LARGE CYSTEINE-RICH PERIPLASMIC PROTEIN OMCB"/>
    <property type="match status" value="1"/>
</dbReference>
<dbReference type="Proteomes" id="UP000539350">
    <property type="component" value="Unassembled WGS sequence"/>
</dbReference>
<dbReference type="InterPro" id="IPR047589">
    <property type="entry name" value="DUF11_rpt"/>
</dbReference>
<feature type="domain" description="DUF11" evidence="3">
    <location>
        <begin position="919"/>
        <end position="969"/>
    </location>
</feature>
<feature type="chain" id="PRO_5031494888" evidence="2">
    <location>
        <begin position="28"/>
        <end position="1261"/>
    </location>
</feature>
<dbReference type="EMBL" id="JACFXU010000009">
    <property type="protein sequence ID" value="MBA6411598.1"/>
    <property type="molecule type" value="Genomic_DNA"/>
</dbReference>
<feature type="compositionally biased region" description="Polar residues" evidence="1">
    <location>
        <begin position="596"/>
        <end position="605"/>
    </location>
</feature>
<feature type="domain" description="DUF11" evidence="3">
    <location>
        <begin position="451"/>
        <end position="591"/>
    </location>
</feature>
<feature type="region of interest" description="Disordered" evidence="1">
    <location>
        <begin position="1075"/>
        <end position="1096"/>
    </location>
</feature>
<feature type="region of interest" description="Disordered" evidence="1">
    <location>
        <begin position="423"/>
        <end position="445"/>
    </location>
</feature>
<evidence type="ECO:0000313" key="5">
    <source>
        <dbReference type="Proteomes" id="UP000539350"/>
    </source>
</evidence>
<evidence type="ECO:0000256" key="1">
    <source>
        <dbReference type="SAM" id="MobiDB-lite"/>
    </source>
</evidence>
<feature type="signal peptide" evidence="2">
    <location>
        <begin position="1"/>
        <end position="27"/>
    </location>
</feature>
<dbReference type="RefSeq" id="WP_182168461.1">
    <property type="nucleotide sequence ID" value="NZ_JACFXU010000009.1"/>
</dbReference>